<protein>
    <submittedName>
        <fullName evidence="1">Uncharacterized protein</fullName>
    </submittedName>
</protein>
<comment type="caution">
    <text evidence="1">The sequence shown here is derived from an EMBL/GenBank/DDBJ whole genome shotgun (WGS) entry which is preliminary data.</text>
</comment>
<organism evidence="1 2">
    <name type="scientific">Tabrizicola soli</name>
    <dbReference type="NCBI Taxonomy" id="2185115"/>
    <lineage>
        <taxon>Bacteria</taxon>
        <taxon>Pseudomonadati</taxon>
        <taxon>Pseudomonadota</taxon>
        <taxon>Alphaproteobacteria</taxon>
        <taxon>Rhodobacterales</taxon>
        <taxon>Paracoccaceae</taxon>
        <taxon>Tabrizicola</taxon>
    </lineage>
</organism>
<proteinExistence type="predicted"/>
<sequence>MTGQIRGTGERVIFAYEQGIDSDNYTATIGNEKFVGKAVMDGSSSGVATAFGGGFNTTAFGATSTNRFVAVLLGNRGSSLNCQMRYADSSGFTTAGGVGVCQHSDGRIIDVVW</sequence>
<evidence type="ECO:0000313" key="1">
    <source>
        <dbReference type="EMBL" id="MFC3088160.1"/>
    </source>
</evidence>
<name>A0ABV7DZB9_9RHOB</name>
<gene>
    <name evidence="1" type="ORF">ACFOD6_19145</name>
</gene>
<reference evidence="2" key="1">
    <citation type="journal article" date="2019" name="Int. J. Syst. Evol. Microbiol.">
        <title>The Global Catalogue of Microorganisms (GCM) 10K type strain sequencing project: providing services to taxonomists for standard genome sequencing and annotation.</title>
        <authorList>
            <consortium name="The Broad Institute Genomics Platform"/>
            <consortium name="The Broad Institute Genome Sequencing Center for Infectious Disease"/>
            <person name="Wu L."/>
            <person name="Ma J."/>
        </authorList>
    </citation>
    <scope>NUCLEOTIDE SEQUENCE [LARGE SCALE GENOMIC DNA]</scope>
    <source>
        <strain evidence="2">KCTC 62102</strain>
    </source>
</reference>
<accession>A0ABV7DZB9</accession>
<dbReference type="Proteomes" id="UP001595445">
    <property type="component" value="Unassembled WGS sequence"/>
</dbReference>
<dbReference type="EMBL" id="JBHRSM010000050">
    <property type="protein sequence ID" value="MFC3088160.1"/>
    <property type="molecule type" value="Genomic_DNA"/>
</dbReference>
<evidence type="ECO:0000313" key="2">
    <source>
        <dbReference type="Proteomes" id="UP001595445"/>
    </source>
</evidence>
<keyword evidence="2" id="KW-1185">Reference proteome</keyword>
<dbReference type="RefSeq" id="WP_197647150.1">
    <property type="nucleotide sequence ID" value="NZ_JAEACP010000023.1"/>
</dbReference>